<name>A0A365KQL5_9BACL</name>
<feature type="transmembrane region" description="Helical" evidence="1">
    <location>
        <begin position="20"/>
        <end position="38"/>
    </location>
</feature>
<comment type="caution">
    <text evidence="2">The sequence shown here is derived from an EMBL/GenBank/DDBJ whole genome shotgun (WGS) entry which is preliminary data.</text>
</comment>
<dbReference type="RefSeq" id="WP_112224252.1">
    <property type="nucleotide sequence ID" value="NZ_CP047673.1"/>
</dbReference>
<gene>
    <name evidence="2" type="ORF">DP120_13790</name>
</gene>
<reference evidence="2 3" key="1">
    <citation type="submission" date="2018-06" db="EMBL/GenBank/DDBJ databases">
        <title>The draft genome sequences of strains SCU63 and S1.</title>
        <authorList>
            <person name="Gan L."/>
        </authorList>
    </citation>
    <scope>NUCLEOTIDE SEQUENCE [LARGE SCALE GENOMIC DNA]</scope>
    <source>
        <strain evidence="2 3">SCU63</strain>
    </source>
</reference>
<dbReference type="EMBL" id="QLZR01000006">
    <property type="protein sequence ID" value="RAZ75441.1"/>
    <property type="molecule type" value="Genomic_DNA"/>
</dbReference>
<sequence length="244" mass="28121">MDSWFGTNSQHYFTPFSTSHLTVLAVALLGIILLIALKKRLVPDSRPFQVLRWILFSLLLVSEVSYQYWTISNGIWNFAGHVPLHLCGIASITAMIGLLTMQRSWIQISFYIGVVPSFLALVTPDLPYDYHHFRFWKFFVHHTAIPWACLFLALAKPDTITLRSVFKVFFLLVGYALVIGFLVNPLTDANYLYLMQLPNTVTPLSFFGDGIWYYLNLGITALLLFLLQNFLWNRYINKNSKRLS</sequence>
<feature type="transmembrane region" description="Helical" evidence="1">
    <location>
        <begin position="135"/>
        <end position="154"/>
    </location>
</feature>
<dbReference type="NCBIfam" id="TIGR02206">
    <property type="entry name" value="intg_mem_TP0381"/>
    <property type="match status" value="1"/>
</dbReference>
<keyword evidence="3" id="KW-1185">Reference proteome</keyword>
<evidence type="ECO:0000313" key="3">
    <source>
        <dbReference type="Proteomes" id="UP000251002"/>
    </source>
</evidence>
<feature type="transmembrane region" description="Helical" evidence="1">
    <location>
        <begin position="166"/>
        <end position="187"/>
    </location>
</feature>
<keyword evidence="1" id="KW-0472">Membrane</keyword>
<feature type="transmembrane region" description="Helical" evidence="1">
    <location>
        <begin position="211"/>
        <end position="232"/>
    </location>
</feature>
<evidence type="ECO:0000256" key="1">
    <source>
        <dbReference type="SAM" id="Phobius"/>
    </source>
</evidence>
<evidence type="ECO:0000313" key="2">
    <source>
        <dbReference type="EMBL" id="RAZ75441.1"/>
    </source>
</evidence>
<feature type="transmembrane region" description="Helical" evidence="1">
    <location>
        <begin position="75"/>
        <end position="98"/>
    </location>
</feature>
<keyword evidence="1" id="KW-1133">Transmembrane helix</keyword>
<keyword evidence="1" id="KW-0812">Transmembrane</keyword>
<accession>A0A365KQL5</accession>
<dbReference type="Proteomes" id="UP000251002">
    <property type="component" value="Unassembled WGS sequence"/>
</dbReference>
<dbReference type="InterPro" id="IPR011737">
    <property type="entry name" value="CHP02206_TP0381"/>
</dbReference>
<protein>
    <submittedName>
        <fullName evidence="2">TIGR02206 family membrane protein</fullName>
    </submittedName>
</protein>
<dbReference type="AlphaFoldDB" id="A0A365KQL5"/>
<feature type="transmembrane region" description="Helical" evidence="1">
    <location>
        <begin position="50"/>
        <end position="69"/>
    </location>
</feature>
<organism evidence="2 3">
    <name type="scientific">Planococcus halotolerans</name>
    <dbReference type="NCBI Taxonomy" id="2233542"/>
    <lineage>
        <taxon>Bacteria</taxon>
        <taxon>Bacillati</taxon>
        <taxon>Bacillota</taxon>
        <taxon>Bacilli</taxon>
        <taxon>Bacillales</taxon>
        <taxon>Caryophanaceae</taxon>
        <taxon>Planococcus</taxon>
    </lineage>
</organism>
<proteinExistence type="predicted"/>
<dbReference type="Pfam" id="PF14808">
    <property type="entry name" value="TMEM164"/>
    <property type="match status" value="1"/>
</dbReference>
<feature type="transmembrane region" description="Helical" evidence="1">
    <location>
        <begin position="105"/>
        <end position="123"/>
    </location>
</feature>